<evidence type="ECO:0000259" key="4">
    <source>
        <dbReference type="Pfam" id="PF01048"/>
    </source>
</evidence>
<dbReference type="GeneID" id="93002744"/>
<sequence>MYNFLIAGHTKYGLKKDTLCKSVLKCDDEAIKENVIIAPWWEPTIFKDIESELIVDTSIKIWNCKLFDKNITYIKTGIGASVCTDVILALGNSNCKKIIFIGSVGALDEKINIGDIIIPTLSVCGDGVCRYLEKDLTKDCFGEKYYPDTKLNKILIKNTEKICKDNNISYHIVPNFSVDTIFAQFAHLDYIMKLGCKSIEMETAAAFKACSICNIPIAAIFNVSDNSIKNKSIYNGKTESELKYRKKVRNEIIPKIIYSLL</sequence>
<dbReference type="HOGENOM" id="CLU_1064367_0_0_9"/>
<dbReference type="RefSeq" id="WP_003477359.1">
    <property type="nucleotide sequence ID" value="NC_008261.1"/>
</dbReference>
<dbReference type="STRING" id="195103.CPF_0978"/>
<dbReference type="KEGG" id="cpf:CPF_0978"/>
<name>A0A0H2YRP7_CLOP1</name>
<protein>
    <recommendedName>
        <fullName evidence="2">Uridine phosphorylase</fullName>
        <ecNumber evidence="1">2.4.2.3</ecNumber>
    </recommendedName>
</protein>
<dbReference type="InterPro" id="IPR000845">
    <property type="entry name" value="Nucleoside_phosphorylase_d"/>
</dbReference>
<dbReference type="SUPFAM" id="SSF53167">
    <property type="entry name" value="Purine and uridine phosphorylases"/>
    <property type="match status" value="1"/>
</dbReference>
<dbReference type="Gene3D" id="3.40.50.1580">
    <property type="entry name" value="Nucleoside phosphorylase domain"/>
    <property type="match status" value="1"/>
</dbReference>
<evidence type="ECO:0000313" key="5">
    <source>
        <dbReference type="EMBL" id="ABG83615.1"/>
    </source>
</evidence>
<gene>
    <name evidence="5" type="ordered locus">CPF_0978</name>
</gene>
<evidence type="ECO:0000313" key="6">
    <source>
        <dbReference type="Proteomes" id="UP000001823"/>
    </source>
</evidence>
<dbReference type="EC" id="2.4.2.3" evidence="1"/>
<dbReference type="eggNOG" id="COG2820">
    <property type="taxonomic scope" value="Bacteria"/>
</dbReference>
<dbReference type="Pfam" id="PF01048">
    <property type="entry name" value="PNP_UDP_1"/>
    <property type="match status" value="1"/>
</dbReference>
<dbReference type="PaxDb" id="195103-CPF_0978"/>
<feature type="domain" description="Nucleoside phosphorylase" evidence="4">
    <location>
        <begin position="59"/>
        <end position="226"/>
    </location>
</feature>
<dbReference type="Proteomes" id="UP000001823">
    <property type="component" value="Chromosome"/>
</dbReference>
<accession>A0A0H2YRP7</accession>
<dbReference type="EMBL" id="CP000246">
    <property type="protein sequence ID" value="ABG83615.1"/>
    <property type="molecule type" value="Genomic_DNA"/>
</dbReference>
<keyword evidence="6" id="KW-1185">Reference proteome</keyword>
<evidence type="ECO:0000256" key="3">
    <source>
        <dbReference type="ARBA" id="ARBA00048447"/>
    </source>
</evidence>
<dbReference type="PANTHER" id="PTHR43691:SF11">
    <property type="entry name" value="FI09636P-RELATED"/>
    <property type="match status" value="1"/>
</dbReference>
<comment type="catalytic activity">
    <reaction evidence="3">
        <text>uridine + phosphate = alpha-D-ribose 1-phosphate + uracil</text>
        <dbReference type="Rhea" id="RHEA:24388"/>
        <dbReference type="ChEBI" id="CHEBI:16704"/>
        <dbReference type="ChEBI" id="CHEBI:17568"/>
        <dbReference type="ChEBI" id="CHEBI:43474"/>
        <dbReference type="ChEBI" id="CHEBI:57720"/>
        <dbReference type="EC" id="2.4.2.3"/>
    </reaction>
</comment>
<dbReference type="GO" id="GO:0005829">
    <property type="term" value="C:cytosol"/>
    <property type="evidence" value="ECO:0007669"/>
    <property type="project" value="TreeGrafter"/>
</dbReference>
<dbReference type="GO" id="GO:0009116">
    <property type="term" value="P:nucleoside metabolic process"/>
    <property type="evidence" value="ECO:0007669"/>
    <property type="project" value="InterPro"/>
</dbReference>
<evidence type="ECO:0000256" key="2">
    <source>
        <dbReference type="ARBA" id="ARBA00021980"/>
    </source>
</evidence>
<dbReference type="GO" id="GO:0004850">
    <property type="term" value="F:uridine phosphorylase activity"/>
    <property type="evidence" value="ECO:0007669"/>
    <property type="project" value="UniProtKB-EC"/>
</dbReference>
<proteinExistence type="predicted"/>
<reference evidence="5 6" key="1">
    <citation type="journal article" date="2006" name="Genome Res.">
        <title>Skewed genomic variability in strains of the toxigenic bacterial pathogen, Clostridium perfringens.</title>
        <authorList>
            <person name="Myers G.S."/>
            <person name="Rasko D.A."/>
            <person name="Cheung J.K."/>
            <person name="Ravel J."/>
            <person name="Seshadri R."/>
            <person name="Deboy R.T."/>
            <person name="Ren Q."/>
            <person name="Varga J."/>
            <person name="Awad M.M."/>
            <person name="Brinkac L.M."/>
            <person name="Daugherty S.C."/>
            <person name="Haft D.H."/>
            <person name="Dodson R.J."/>
            <person name="Madupu R."/>
            <person name="Nelson W.C."/>
            <person name="Rosovitz M.J."/>
            <person name="Sullivan S.A."/>
            <person name="Khouri H."/>
            <person name="Dimitrov G.I."/>
            <person name="Watkins K.L."/>
            <person name="Mulligan S."/>
            <person name="Benton J."/>
            <person name="Radune D."/>
            <person name="Fisher D.J."/>
            <person name="Atkins H.S."/>
            <person name="Hiscox T."/>
            <person name="Jost B.H."/>
            <person name="Billington S.J."/>
            <person name="Songer J.G."/>
            <person name="McClane B.A."/>
            <person name="Titball R.W."/>
            <person name="Rood J.I."/>
            <person name="Melville S.B."/>
            <person name="Paulsen I.T."/>
        </authorList>
    </citation>
    <scope>NUCLEOTIDE SEQUENCE [LARGE SCALE GENOMIC DNA]</scope>
    <source>
        <strain evidence="6">ATCC 13124 / DSM 756 / JCM 1290 / NCIMB 6125 / NCTC 8237 / S 107 / Type A</strain>
    </source>
</reference>
<organism evidence="5 6">
    <name type="scientific">Clostridium perfringens (strain ATCC 13124 / DSM 756 / JCM 1290 / NCIMB 6125 / NCTC 8237 / Type A)</name>
    <dbReference type="NCBI Taxonomy" id="195103"/>
    <lineage>
        <taxon>Bacteria</taxon>
        <taxon>Bacillati</taxon>
        <taxon>Bacillota</taxon>
        <taxon>Clostridia</taxon>
        <taxon>Eubacteriales</taxon>
        <taxon>Clostridiaceae</taxon>
        <taxon>Clostridium</taxon>
    </lineage>
</organism>
<evidence type="ECO:0000256" key="1">
    <source>
        <dbReference type="ARBA" id="ARBA00011888"/>
    </source>
</evidence>
<dbReference type="InterPro" id="IPR035994">
    <property type="entry name" value="Nucleoside_phosphorylase_sf"/>
</dbReference>
<dbReference type="AlphaFoldDB" id="A0A0H2YRP7"/>
<dbReference type="PANTHER" id="PTHR43691">
    <property type="entry name" value="URIDINE PHOSPHORYLASE"/>
    <property type="match status" value="1"/>
</dbReference>